<feature type="transmembrane region" description="Helical" evidence="1">
    <location>
        <begin position="39"/>
        <end position="61"/>
    </location>
</feature>
<dbReference type="Proteomes" id="UP001056291">
    <property type="component" value="Chromosome"/>
</dbReference>
<reference evidence="3" key="1">
    <citation type="submission" date="2022-06" db="EMBL/GenBank/DDBJ databases">
        <title>Sneathiella actinostolidae sp. nov., isolated from a sea anemonein the Western Pacific Ocean.</title>
        <authorList>
            <person name="Wei M.J."/>
        </authorList>
    </citation>
    <scope>NUCLEOTIDE SEQUENCE</scope>
    <source>
        <strain evidence="3">PHK-P5</strain>
    </source>
</reference>
<dbReference type="EMBL" id="CP098747">
    <property type="protein sequence ID" value="USG63136.1"/>
    <property type="molecule type" value="Genomic_DNA"/>
</dbReference>
<keyword evidence="1" id="KW-0472">Membrane</keyword>
<gene>
    <name evidence="3" type="ORF">NBZ79_09125</name>
</gene>
<feature type="transmembrane region" description="Helical" evidence="1">
    <location>
        <begin position="94"/>
        <end position="115"/>
    </location>
</feature>
<sequence length="146" mass="16219">MMPITAYGTMFLSAFLSATLLPGSSEALLATYIAAEQGNTWILLLMAVTGNVLGSIVNWFIGRFLSQYSDRRWFPISEKRYAQAINWFNKYGKWSLLFAWVPVIGDPLTIVAGGLRVPMGIFIILVTAGKLVRYLLILQAALIWVG</sequence>
<dbReference type="Pfam" id="PF09335">
    <property type="entry name" value="VTT_dom"/>
    <property type="match status" value="1"/>
</dbReference>
<dbReference type="RefSeq" id="WP_251937737.1">
    <property type="nucleotide sequence ID" value="NZ_CP098747.1"/>
</dbReference>
<dbReference type="PANTHER" id="PTHR42709:SF4">
    <property type="entry name" value="INNER MEMBRANE PROTEIN YQAA"/>
    <property type="match status" value="1"/>
</dbReference>
<name>A0ABY4W8G5_9PROT</name>
<protein>
    <submittedName>
        <fullName evidence="3">DedA family protein</fullName>
    </submittedName>
</protein>
<proteinExistence type="predicted"/>
<dbReference type="InterPro" id="IPR032816">
    <property type="entry name" value="VTT_dom"/>
</dbReference>
<feature type="domain" description="VTT" evidence="2">
    <location>
        <begin position="29"/>
        <end position="138"/>
    </location>
</feature>
<evidence type="ECO:0000313" key="3">
    <source>
        <dbReference type="EMBL" id="USG63136.1"/>
    </source>
</evidence>
<keyword evidence="4" id="KW-1185">Reference proteome</keyword>
<keyword evidence="1" id="KW-1133">Transmembrane helix</keyword>
<dbReference type="PANTHER" id="PTHR42709">
    <property type="entry name" value="ALKALINE PHOSPHATASE LIKE PROTEIN"/>
    <property type="match status" value="1"/>
</dbReference>
<feature type="transmembrane region" description="Helical" evidence="1">
    <location>
        <begin position="121"/>
        <end position="145"/>
    </location>
</feature>
<evidence type="ECO:0000259" key="2">
    <source>
        <dbReference type="Pfam" id="PF09335"/>
    </source>
</evidence>
<evidence type="ECO:0000256" key="1">
    <source>
        <dbReference type="SAM" id="Phobius"/>
    </source>
</evidence>
<evidence type="ECO:0000313" key="4">
    <source>
        <dbReference type="Proteomes" id="UP001056291"/>
    </source>
</evidence>
<organism evidence="3 4">
    <name type="scientific">Sneathiella marina</name>
    <dbReference type="NCBI Taxonomy" id="2950108"/>
    <lineage>
        <taxon>Bacteria</taxon>
        <taxon>Pseudomonadati</taxon>
        <taxon>Pseudomonadota</taxon>
        <taxon>Alphaproteobacteria</taxon>
        <taxon>Sneathiellales</taxon>
        <taxon>Sneathiellaceae</taxon>
        <taxon>Sneathiella</taxon>
    </lineage>
</organism>
<keyword evidence="1" id="KW-0812">Transmembrane</keyword>
<accession>A0ABY4W8G5</accession>
<dbReference type="InterPro" id="IPR051311">
    <property type="entry name" value="DedA_domain"/>
</dbReference>